<keyword evidence="1" id="KW-0614">Plasmid</keyword>
<evidence type="ECO:0000313" key="1">
    <source>
        <dbReference type="EMBL" id="AVX34312.1"/>
    </source>
</evidence>
<accession>A0A2R4NDS7</accession>
<protein>
    <submittedName>
        <fullName evidence="1">Uncharacterized protein</fullName>
    </submittedName>
</protein>
<sequence>MASGFLGRYHHQIIVCIYFNGQFLNRRKVANHDENPEKTPTRRWANWKLVTHFGVAT</sequence>
<proteinExistence type="predicted"/>
<dbReference type="AlphaFoldDB" id="A0A2R4NDS7"/>
<name>A0A2R4NDS7_KLEPN</name>
<dbReference type="EMBL" id="MG288678">
    <property type="protein sequence ID" value="AVX34312.1"/>
    <property type="molecule type" value="Genomic_DNA"/>
</dbReference>
<organism evidence="1">
    <name type="scientific">Klebsiella pneumoniae</name>
    <dbReference type="NCBI Taxonomy" id="573"/>
    <lineage>
        <taxon>Bacteria</taxon>
        <taxon>Pseudomonadati</taxon>
        <taxon>Pseudomonadota</taxon>
        <taxon>Gammaproteobacteria</taxon>
        <taxon>Enterobacterales</taxon>
        <taxon>Enterobacteriaceae</taxon>
        <taxon>Klebsiella/Raoultella group</taxon>
        <taxon>Klebsiella</taxon>
        <taxon>Klebsiella pneumoniae complex</taxon>
    </lineage>
</organism>
<geneLocation type="plasmid" evidence="1">
    <name>p160070-MCR</name>
</geneLocation>
<reference evidence="1" key="1">
    <citation type="submission" date="2017-10" db="EMBL/GenBank/DDBJ databases">
        <title>Klebsiella pneumoniae strain F160070 plasmid p160070-MCR, complete sequence.</title>
        <authorList>
            <person name="Zhang D."/>
            <person name="Zhao Y."/>
            <person name="An H."/>
            <person name="Feng J."/>
            <person name="Zhan Z."/>
            <person name="Yin Z."/>
            <person name="Zhou D."/>
        </authorList>
    </citation>
    <scope>NUCLEOTIDE SEQUENCE</scope>
    <source>
        <strain evidence="1">F160070</strain>
        <plasmid evidence="1">p160070-MCR</plasmid>
    </source>
</reference>